<dbReference type="OrthoDB" id="6703335at2"/>
<dbReference type="RefSeq" id="WP_043345119.1">
    <property type="nucleotide sequence ID" value="NZ_CP010536.1"/>
</dbReference>
<evidence type="ECO:0000313" key="2">
    <source>
        <dbReference type="Proteomes" id="UP000031843"/>
    </source>
</evidence>
<evidence type="ECO:0000313" key="1">
    <source>
        <dbReference type="EMBL" id="AJG18816.1"/>
    </source>
</evidence>
<accession>A0A0C4YDJ3</accession>
<dbReference type="AlphaFoldDB" id="A0A0C4YDJ3"/>
<dbReference type="STRING" id="68895.RR42_m1415"/>
<name>A0A0C4YDJ3_9BURK</name>
<dbReference type="KEGG" id="cbw:RR42_m1415"/>
<keyword evidence="2" id="KW-1185">Reference proteome</keyword>
<gene>
    <name evidence="1" type="ORF">RR42_m1415</name>
</gene>
<reference evidence="1 2" key="1">
    <citation type="journal article" date="2015" name="Genome Announc.">
        <title>Complete Genome Sequence of Cupriavidus basilensis 4G11, Isolated from the Oak Ridge Field Research Center Site.</title>
        <authorList>
            <person name="Ray J."/>
            <person name="Waters R.J."/>
            <person name="Skerker J.M."/>
            <person name="Kuehl J.V."/>
            <person name="Price M.N."/>
            <person name="Huang J."/>
            <person name="Chakraborty R."/>
            <person name="Arkin A.P."/>
            <person name="Deutschbauer A."/>
        </authorList>
    </citation>
    <scope>NUCLEOTIDE SEQUENCE [LARGE SCALE GENOMIC DNA]</scope>
    <source>
        <strain evidence="1">4G11</strain>
    </source>
</reference>
<sequence>MYTKSDFDRAVADRIQEYPAVATRFQAGDPTVLASLSAISQMASMLSQQLEIGMMEPFEKVRDSTVLADAALKGIIPVGTPTRVKVLVANPTAADFALIAGRSVLDPTGRPYVVDTPVTVVAGGTGFAQLLQRQTRTIAHTVTGSQPFYTIEVPQPDDGQYIGGIALADAHGNAFTYAQEFTNVGAGDRIFHVESDEYRRIFVKFGYGGVVGYQPAAGEAFTVTVNDTNGNFDLDPGSPFALEYTLAPQDSMVKITLDSVLVPGQNPIDMDTLRELCKYPSTYDASAVYLGEFDFLIRRNMPSLKFLSVWNETIEEQVRGASVDNINRLFVSFQPPDGGDRTTYESDIRALITKADDSYDVAFVMPVVLPIGTTIAATVARVHEPTAVSTQIQDVLLGQYGIDSATAKAGMFYPQYKRVYEQLRANVAALQDGGSDFTVSIGALPSTQLPEQWRYMTADSLTIAVTLSNYNIGYWGR</sequence>
<dbReference type="EMBL" id="CP010536">
    <property type="protein sequence ID" value="AJG18816.1"/>
    <property type="molecule type" value="Genomic_DNA"/>
</dbReference>
<proteinExistence type="predicted"/>
<protein>
    <submittedName>
        <fullName evidence="1">Phage protein</fullName>
    </submittedName>
</protein>
<organism evidence="1 2">
    <name type="scientific">Cupriavidus basilensis</name>
    <dbReference type="NCBI Taxonomy" id="68895"/>
    <lineage>
        <taxon>Bacteria</taxon>
        <taxon>Pseudomonadati</taxon>
        <taxon>Pseudomonadota</taxon>
        <taxon>Betaproteobacteria</taxon>
        <taxon>Burkholderiales</taxon>
        <taxon>Burkholderiaceae</taxon>
        <taxon>Cupriavidus</taxon>
    </lineage>
</organism>
<dbReference type="Proteomes" id="UP000031843">
    <property type="component" value="Chromosome main"/>
</dbReference>